<proteinExistence type="predicted"/>
<name>A0AA38CX62_TAXCH</name>
<dbReference type="Proteomes" id="UP000824469">
    <property type="component" value="Unassembled WGS sequence"/>
</dbReference>
<evidence type="ECO:0000256" key="1">
    <source>
        <dbReference type="SAM" id="Coils"/>
    </source>
</evidence>
<feature type="coiled-coil region" evidence="1">
    <location>
        <begin position="257"/>
        <end position="287"/>
    </location>
</feature>
<evidence type="ECO:0000313" key="2">
    <source>
        <dbReference type="EMBL" id="KAH9303874.1"/>
    </source>
</evidence>
<dbReference type="OMA" id="DIARWKT"/>
<keyword evidence="3" id="KW-1185">Reference proteome</keyword>
<organism evidence="2 3">
    <name type="scientific">Taxus chinensis</name>
    <name type="common">Chinese yew</name>
    <name type="synonym">Taxus wallichiana var. chinensis</name>
    <dbReference type="NCBI Taxonomy" id="29808"/>
    <lineage>
        <taxon>Eukaryota</taxon>
        <taxon>Viridiplantae</taxon>
        <taxon>Streptophyta</taxon>
        <taxon>Embryophyta</taxon>
        <taxon>Tracheophyta</taxon>
        <taxon>Spermatophyta</taxon>
        <taxon>Pinopsida</taxon>
        <taxon>Pinidae</taxon>
        <taxon>Conifers II</taxon>
        <taxon>Cupressales</taxon>
        <taxon>Taxaceae</taxon>
        <taxon>Taxus</taxon>
    </lineage>
</organism>
<sequence>MASGNEIKVLADNPKSFLEVNRLGYSISQDFNGEAFVKLVRASSTENFFNLEKASESKKSISKKAYLLEDKLNEKNDAFFLDISSKGMEEGKLLFTYKLTGCSLVVTRGKIADSYQVYHDNRRNSAVLYKNVVMSLDYDEYKVFGLFPEGTAVACMQFRNGAWKLYVQQQYLVKDPANAPPKDSKNVMQLRVVEKDIVKDKYMDASLQKSFDEKRKWMQQRIKDLAKTLGISSDVIDNAKDGVYKGKGEFNENDPSINEWNKLRDAIEEKLVEKNKNEAEAVELKKDDIARWKTNLMKIASEIANYKGMMHASNGLDKIWLWLQIKKVTSLNANQ</sequence>
<dbReference type="EMBL" id="JAHRHJ020000008">
    <property type="protein sequence ID" value="KAH9303874.1"/>
    <property type="molecule type" value="Genomic_DNA"/>
</dbReference>
<dbReference type="AlphaFoldDB" id="A0AA38CX62"/>
<protein>
    <submittedName>
        <fullName evidence="2">Uncharacterized protein</fullName>
    </submittedName>
</protein>
<gene>
    <name evidence="2" type="ORF">KI387_008278</name>
</gene>
<accession>A0AA38CX62</accession>
<keyword evidence="1" id="KW-0175">Coiled coil</keyword>
<comment type="caution">
    <text evidence="2">The sequence shown here is derived from an EMBL/GenBank/DDBJ whole genome shotgun (WGS) entry which is preliminary data.</text>
</comment>
<reference evidence="2 3" key="1">
    <citation type="journal article" date="2021" name="Nat. Plants">
        <title>The Taxus genome provides insights into paclitaxel biosynthesis.</title>
        <authorList>
            <person name="Xiong X."/>
            <person name="Gou J."/>
            <person name="Liao Q."/>
            <person name="Li Y."/>
            <person name="Zhou Q."/>
            <person name="Bi G."/>
            <person name="Li C."/>
            <person name="Du R."/>
            <person name="Wang X."/>
            <person name="Sun T."/>
            <person name="Guo L."/>
            <person name="Liang H."/>
            <person name="Lu P."/>
            <person name="Wu Y."/>
            <person name="Zhang Z."/>
            <person name="Ro D.K."/>
            <person name="Shang Y."/>
            <person name="Huang S."/>
            <person name="Yan J."/>
        </authorList>
    </citation>
    <scope>NUCLEOTIDE SEQUENCE [LARGE SCALE GENOMIC DNA]</scope>
    <source>
        <strain evidence="2">Ta-2019</strain>
    </source>
</reference>
<evidence type="ECO:0000313" key="3">
    <source>
        <dbReference type="Proteomes" id="UP000824469"/>
    </source>
</evidence>